<protein>
    <submittedName>
        <fullName evidence="1">Uncharacterized protein</fullName>
    </submittedName>
</protein>
<evidence type="ECO:0000313" key="2">
    <source>
        <dbReference type="Proteomes" id="UP000324222"/>
    </source>
</evidence>
<keyword evidence="2" id="KW-1185">Reference proteome</keyword>
<evidence type="ECO:0000313" key="1">
    <source>
        <dbReference type="EMBL" id="MPC75285.1"/>
    </source>
</evidence>
<dbReference type="Proteomes" id="UP000324222">
    <property type="component" value="Unassembled WGS sequence"/>
</dbReference>
<reference evidence="1 2" key="1">
    <citation type="submission" date="2019-05" db="EMBL/GenBank/DDBJ databases">
        <title>Another draft genome of Portunus trituberculatus and its Hox gene families provides insights of decapod evolution.</title>
        <authorList>
            <person name="Jeong J.-H."/>
            <person name="Song I."/>
            <person name="Kim S."/>
            <person name="Choi T."/>
            <person name="Kim D."/>
            <person name="Ryu S."/>
            <person name="Kim W."/>
        </authorList>
    </citation>
    <scope>NUCLEOTIDE SEQUENCE [LARGE SCALE GENOMIC DNA]</scope>
    <source>
        <tissue evidence="1">Muscle</tissue>
    </source>
</reference>
<comment type="caution">
    <text evidence="1">The sequence shown here is derived from an EMBL/GenBank/DDBJ whole genome shotgun (WGS) entry which is preliminary data.</text>
</comment>
<sequence>MAAYLASRFITRPDLRDEFLPQFIEYCFELWVDSIQVWSECPLRPIAQSPSVSTVFASISALSCAAWSFILRVTSVPTQG</sequence>
<name>A0A5B7HZI3_PORTR</name>
<dbReference type="AlphaFoldDB" id="A0A5B7HZI3"/>
<proteinExistence type="predicted"/>
<dbReference type="EMBL" id="VSRR010040766">
    <property type="protein sequence ID" value="MPC75285.1"/>
    <property type="molecule type" value="Genomic_DNA"/>
</dbReference>
<gene>
    <name evidence="1" type="ORF">E2C01_069671</name>
</gene>
<organism evidence="1 2">
    <name type="scientific">Portunus trituberculatus</name>
    <name type="common">Swimming crab</name>
    <name type="synonym">Neptunus trituberculatus</name>
    <dbReference type="NCBI Taxonomy" id="210409"/>
    <lineage>
        <taxon>Eukaryota</taxon>
        <taxon>Metazoa</taxon>
        <taxon>Ecdysozoa</taxon>
        <taxon>Arthropoda</taxon>
        <taxon>Crustacea</taxon>
        <taxon>Multicrustacea</taxon>
        <taxon>Malacostraca</taxon>
        <taxon>Eumalacostraca</taxon>
        <taxon>Eucarida</taxon>
        <taxon>Decapoda</taxon>
        <taxon>Pleocyemata</taxon>
        <taxon>Brachyura</taxon>
        <taxon>Eubrachyura</taxon>
        <taxon>Portunoidea</taxon>
        <taxon>Portunidae</taxon>
        <taxon>Portuninae</taxon>
        <taxon>Portunus</taxon>
    </lineage>
</organism>
<accession>A0A5B7HZI3</accession>